<proteinExistence type="predicted"/>
<accession>A0A0F9GTW2</accession>
<protein>
    <submittedName>
        <fullName evidence="2">Uncharacterized protein</fullName>
    </submittedName>
</protein>
<gene>
    <name evidence="2" type="ORF">LCGC14_2081520</name>
</gene>
<organism evidence="2">
    <name type="scientific">marine sediment metagenome</name>
    <dbReference type="NCBI Taxonomy" id="412755"/>
    <lineage>
        <taxon>unclassified sequences</taxon>
        <taxon>metagenomes</taxon>
        <taxon>ecological metagenomes</taxon>
    </lineage>
</organism>
<name>A0A0F9GTW2_9ZZZZ</name>
<dbReference type="EMBL" id="LAZR01025165">
    <property type="protein sequence ID" value="KKL72775.1"/>
    <property type="molecule type" value="Genomic_DNA"/>
</dbReference>
<feature type="transmembrane region" description="Helical" evidence="1">
    <location>
        <begin position="16"/>
        <end position="35"/>
    </location>
</feature>
<keyword evidence="1" id="KW-1133">Transmembrane helix</keyword>
<keyword evidence="1" id="KW-0472">Membrane</keyword>
<evidence type="ECO:0000313" key="2">
    <source>
        <dbReference type="EMBL" id="KKL72775.1"/>
    </source>
</evidence>
<keyword evidence="1" id="KW-0812">Transmembrane</keyword>
<reference evidence="2" key="1">
    <citation type="journal article" date="2015" name="Nature">
        <title>Complex archaea that bridge the gap between prokaryotes and eukaryotes.</title>
        <authorList>
            <person name="Spang A."/>
            <person name="Saw J.H."/>
            <person name="Jorgensen S.L."/>
            <person name="Zaremba-Niedzwiedzka K."/>
            <person name="Martijn J."/>
            <person name="Lind A.E."/>
            <person name="van Eijk R."/>
            <person name="Schleper C."/>
            <person name="Guy L."/>
            <person name="Ettema T.J."/>
        </authorList>
    </citation>
    <scope>NUCLEOTIDE SEQUENCE</scope>
</reference>
<sequence length="53" mass="5660">MPSTQTHQSRQPRKGVVGYIESGLSLLYAMAGAFFSGMDLDGQRQLAGLSIST</sequence>
<evidence type="ECO:0000256" key="1">
    <source>
        <dbReference type="SAM" id="Phobius"/>
    </source>
</evidence>
<comment type="caution">
    <text evidence="2">The sequence shown here is derived from an EMBL/GenBank/DDBJ whole genome shotgun (WGS) entry which is preliminary data.</text>
</comment>
<dbReference type="AlphaFoldDB" id="A0A0F9GTW2"/>